<protein>
    <submittedName>
        <fullName evidence="2">Vacuolar protein sorting-associated protein 13D-like</fullName>
    </submittedName>
</protein>
<keyword evidence="3" id="KW-1185">Reference proteome</keyword>
<dbReference type="GO" id="GO:0045053">
    <property type="term" value="P:protein retention in Golgi apparatus"/>
    <property type="evidence" value="ECO:0007669"/>
    <property type="project" value="TreeGrafter"/>
</dbReference>
<dbReference type="STRING" id="7868.ENSCMIP00000000189"/>
<evidence type="ECO:0000313" key="2">
    <source>
        <dbReference type="Ensembl" id="ENSCMIP00000000189.1"/>
    </source>
</evidence>
<reference evidence="3" key="3">
    <citation type="journal article" date="2014" name="Nature">
        <title>Elephant shark genome provides unique insights into gnathostome evolution.</title>
        <authorList>
            <consortium name="International Elephant Shark Genome Sequencing Consortium"/>
            <person name="Venkatesh B."/>
            <person name="Lee A.P."/>
            <person name="Ravi V."/>
            <person name="Maurya A.K."/>
            <person name="Lian M.M."/>
            <person name="Swann J.B."/>
            <person name="Ohta Y."/>
            <person name="Flajnik M.F."/>
            <person name="Sutoh Y."/>
            <person name="Kasahara M."/>
            <person name="Hoon S."/>
            <person name="Gangu V."/>
            <person name="Roy S.W."/>
            <person name="Irimia M."/>
            <person name="Korzh V."/>
            <person name="Kondrychyn I."/>
            <person name="Lim Z.W."/>
            <person name="Tay B.H."/>
            <person name="Tohari S."/>
            <person name="Kong K.W."/>
            <person name="Ho S."/>
            <person name="Lorente-Galdos B."/>
            <person name="Quilez J."/>
            <person name="Marques-Bonet T."/>
            <person name="Raney B.J."/>
            <person name="Ingham P.W."/>
            <person name="Tay A."/>
            <person name="Hillier L.W."/>
            <person name="Minx P."/>
            <person name="Boehm T."/>
            <person name="Wilson R.K."/>
            <person name="Brenner S."/>
            <person name="Warren W.C."/>
        </authorList>
    </citation>
    <scope>NUCLEOTIDE SEQUENCE [LARGE SCALE GENOMIC DNA]</scope>
</reference>
<dbReference type="InterPro" id="IPR056748">
    <property type="entry name" value="VPS13-like_C"/>
</dbReference>
<accession>A0A4W3GQ10</accession>
<reference evidence="2" key="5">
    <citation type="submission" date="2025-09" db="UniProtKB">
        <authorList>
            <consortium name="Ensembl"/>
        </authorList>
    </citation>
    <scope>IDENTIFICATION</scope>
</reference>
<dbReference type="Pfam" id="PF25037">
    <property type="entry name" value="VPS13_C"/>
    <property type="match status" value="1"/>
</dbReference>
<reference evidence="2" key="4">
    <citation type="submission" date="2025-08" db="UniProtKB">
        <authorList>
            <consortium name="Ensembl"/>
        </authorList>
    </citation>
    <scope>IDENTIFICATION</scope>
</reference>
<sequence>MSNRTQIQRIRKPRCCIGPHGLLPRYSEKQSEGQEQLFRLTDNIQAEFFIAVEQIDSYSVLISSKVVYFLNHGKYIDRDAIFLEVKYDDLYHCLITKDHGKAYLQLTKKAENSSSGVAIPGPSHNKPMVHVKSESLAVKISQEINYAKSLYYEQQLKLQANESQEHLELDS</sequence>
<dbReference type="GO" id="GO:0006623">
    <property type="term" value="P:protein targeting to vacuole"/>
    <property type="evidence" value="ECO:0007669"/>
    <property type="project" value="TreeGrafter"/>
</dbReference>
<dbReference type="GO" id="GO:0007005">
    <property type="term" value="P:mitochondrion organization"/>
    <property type="evidence" value="ECO:0007669"/>
    <property type="project" value="TreeGrafter"/>
</dbReference>
<dbReference type="Proteomes" id="UP000314986">
    <property type="component" value="Unassembled WGS sequence"/>
</dbReference>
<dbReference type="Ensembl" id="ENSCMIT00000000215.1">
    <property type="protein sequence ID" value="ENSCMIP00000000189.1"/>
    <property type="gene ID" value="ENSCMIG00000000140.1"/>
</dbReference>
<evidence type="ECO:0000259" key="1">
    <source>
        <dbReference type="Pfam" id="PF25037"/>
    </source>
</evidence>
<dbReference type="InParanoid" id="A0A4W3GQ10"/>
<evidence type="ECO:0000313" key="3">
    <source>
        <dbReference type="Proteomes" id="UP000314986"/>
    </source>
</evidence>
<name>A0A4W3GQ10_CALMI</name>
<reference evidence="3" key="2">
    <citation type="journal article" date="2007" name="PLoS Biol.">
        <title>Survey sequencing and comparative analysis of the elephant shark (Callorhinchus milii) genome.</title>
        <authorList>
            <person name="Venkatesh B."/>
            <person name="Kirkness E.F."/>
            <person name="Loh Y.H."/>
            <person name="Halpern A.L."/>
            <person name="Lee A.P."/>
            <person name="Johnson J."/>
            <person name="Dandona N."/>
            <person name="Viswanathan L.D."/>
            <person name="Tay A."/>
            <person name="Venter J.C."/>
            <person name="Strausberg R.L."/>
            <person name="Brenner S."/>
        </authorList>
    </citation>
    <scope>NUCLEOTIDE SEQUENCE [LARGE SCALE GENOMIC DNA]</scope>
</reference>
<dbReference type="PANTHER" id="PTHR16166">
    <property type="entry name" value="VACUOLAR PROTEIN SORTING-ASSOCIATED PROTEIN VPS13"/>
    <property type="match status" value="1"/>
</dbReference>
<dbReference type="GeneTree" id="ENSGT00950000183083"/>
<proteinExistence type="predicted"/>
<feature type="domain" description="Intermembrane lipid transfer protein VPS13-like C-terminal" evidence="1">
    <location>
        <begin position="10"/>
        <end position="116"/>
    </location>
</feature>
<reference evidence="3" key="1">
    <citation type="journal article" date="2006" name="Science">
        <title>Ancient noncoding elements conserved in the human genome.</title>
        <authorList>
            <person name="Venkatesh B."/>
            <person name="Kirkness E.F."/>
            <person name="Loh Y.H."/>
            <person name="Halpern A.L."/>
            <person name="Lee A.P."/>
            <person name="Johnson J."/>
            <person name="Dandona N."/>
            <person name="Viswanathan L.D."/>
            <person name="Tay A."/>
            <person name="Venter J.C."/>
            <person name="Strausberg R.L."/>
            <person name="Brenner S."/>
        </authorList>
    </citation>
    <scope>NUCLEOTIDE SEQUENCE [LARGE SCALE GENOMIC DNA]</scope>
</reference>
<dbReference type="AlphaFoldDB" id="A0A4W3GQ10"/>
<organism evidence="2 3">
    <name type="scientific">Callorhinchus milii</name>
    <name type="common">Ghost shark</name>
    <dbReference type="NCBI Taxonomy" id="7868"/>
    <lineage>
        <taxon>Eukaryota</taxon>
        <taxon>Metazoa</taxon>
        <taxon>Chordata</taxon>
        <taxon>Craniata</taxon>
        <taxon>Vertebrata</taxon>
        <taxon>Chondrichthyes</taxon>
        <taxon>Holocephali</taxon>
        <taxon>Chimaeriformes</taxon>
        <taxon>Callorhinchidae</taxon>
        <taxon>Callorhinchus</taxon>
    </lineage>
</organism>
<dbReference type="PANTHER" id="PTHR16166:SF141">
    <property type="entry name" value="INTERMEMBRANE LIPID TRANSFER PROTEIN VPS13D"/>
    <property type="match status" value="1"/>
</dbReference>
<dbReference type="InterPro" id="IPR026847">
    <property type="entry name" value="VPS13"/>
</dbReference>
<dbReference type="OMA" id="HVMITSH"/>